<dbReference type="RefSeq" id="WP_186843606.1">
    <property type="nucleotide sequence ID" value="NZ_WJBC01000075.1"/>
</dbReference>
<accession>A0ABR6X027</accession>
<sequence>MYHYIKDFKNNRFPNIKGLDLELFTQQIEFLQENFNIITMEEVIEAAYNKESFLLPEDAALLTFDDGYIDHYTNVFPILKNRGIQGSFFVSAKPLVEQKVMDVNKIHYLLATADIQTLLDDIFSILNRYRIEGYLIESNENLFKKYAVKDRFDTNEVIFIKRILQVGLEEKLRNMIVQELFNNYLDVSEEVLSNEWYLNLEQINCMKQAGMYFGLHGYEHYWLGELSEDQMKEDIEKALNYFDGIIDKNSWVMNYPYGSY</sequence>
<dbReference type="Pfam" id="PF01522">
    <property type="entry name" value="Polysacc_deac_1"/>
    <property type="match status" value="2"/>
</dbReference>
<dbReference type="PROSITE" id="PS51677">
    <property type="entry name" value="NODB"/>
    <property type="match status" value="1"/>
</dbReference>
<reference evidence="4 5" key="1">
    <citation type="journal article" date="2020" name="mSystems">
        <title>Defining Genomic and Predicted Metabolic Features of the Acetobacterium Genus.</title>
        <authorList>
            <person name="Ross D.E."/>
            <person name="Marshall C.W."/>
            <person name="Gulliver D."/>
            <person name="May H.D."/>
            <person name="Norman R.S."/>
        </authorList>
    </citation>
    <scope>NUCLEOTIDE SEQUENCE [LARGE SCALE GENOMIC DNA]</scope>
    <source>
        <strain evidence="4 5">DSM 8238</strain>
    </source>
</reference>
<feature type="non-terminal residue" evidence="4">
    <location>
        <position position="260"/>
    </location>
</feature>
<keyword evidence="5" id="KW-1185">Reference proteome</keyword>
<comment type="subcellular location">
    <subcellularLocation>
        <location evidence="1">Secreted</location>
    </subcellularLocation>
</comment>
<evidence type="ECO:0000256" key="1">
    <source>
        <dbReference type="ARBA" id="ARBA00004613"/>
    </source>
</evidence>
<evidence type="ECO:0000259" key="3">
    <source>
        <dbReference type="PROSITE" id="PS51677"/>
    </source>
</evidence>
<proteinExistence type="predicted"/>
<dbReference type="InterPro" id="IPR011330">
    <property type="entry name" value="Glyco_hydro/deAcase_b/a-brl"/>
</dbReference>
<dbReference type="PANTHER" id="PTHR34216">
    <property type="match status" value="1"/>
</dbReference>
<gene>
    <name evidence="4" type="ORF">GH808_15120</name>
</gene>
<feature type="domain" description="NodB homology" evidence="3">
    <location>
        <begin position="58"/>
        <end position="260"/>
    </location>
</feature>
<dbReference type="SUPFAM" id="SSF88713">
    <property type="entry name" value="Glycoside hydrolase/deacetylase"/>
    <property type="match status" value="1"/>
</dbReference>
<evidence type="ECO:0000313" key="4">
    <source>
        <dbReference type="EMBL" id="MBC3805726.1"/>
    </source>
</evidence>
<dbReference type="PANTHER" id="PTHR34216:SF3">
    <property type="entry name" value="POLY-BETA-1,6-N-ACETYL-D-GLUCOSAMINE N-DEACETYLASE"/>
    <property type="match status" value="1"/>
</dbReference>
<evidence type="ECO:0000256" key="2">
    <source>
        <dbReference type="ARBA" id="ARBA00022729"/>
    </source>
</evidence>
<dbReference type="InterPro" id="IPR051398">
    <property type="entry name" value="Polysacch_Deacetylase"/>
</dbReference>
<dbReference type="InterPro" id="IPR002509">
    <property type="entry name" value="NODB_dom"/>
</dbReference>
<dbReference type="Gene3D" id="3.20.20.370">
    <property type="entry name" value="Glycoside hydrolase/deacetylase"/>
    <property type="match status" value="1"/>
</dbReference>
<dbReference type="Proteomes" id="UP000603234">
    <property type="component" value="Unassembled WGS sequence"/>
</dbReference>
<protein>
    <submittedName>
        <fullName evidence="4">Polysaccharide deacetylase family protein</fullName>
    </submittedName>
</protein>
<dbReference type="EMBL" id="WJBC01000075">
    <property type="protein sequence ID" value="MBC3805726.1"/>
    <property type="molecule type" value="Genomic_DNA"/>
</dbReference>
<organism evidence="4 5">
    <name type="scientific">Acetobacterium fimetarium</name>
    <dbReference type="NCBI Taxonomy" id="52691"/>
    <lineage>
        <taxon>Bacteria</taxon>
        <taxon>Bacillati</taxon>
        <taxon>Bacillota</taxon>
        <taxon>Clostridia</taxon>
        <taxon>Eubacteriales</taxon>
        <taxon>Eubacteriaceae</taxon>
        <taxon>Acetobacterium</taxon>
    </lineage>
</organism>
<name>A0ABR6X027_9FIRM</name>
<keyword evidence="2" id="KW-0732">Signal</keyword>
<evidence type="ECO:0000313" key="5">
    <source>
        <dbReference type="Proteomes" id="UP000603234"/>
    </source>
</evidence>
<comment type="caution">
    <text evidence="4">The sequence shown here is derived from an EMBL/GenBank/DDBJ whole genome shotgun (WGS) entry which is preliminary data.</text>
</comment>